<dbReference type="EMBL" id="VWSH01000002">
    <property type="protein sequence ID" value="KAA5534587.1"/>
    <property type="molecule type" value="Genomic_DNA"/>
</dbReference>
<reference evidence="1 2" key="1">
    <citation type="submission" date="2019-09" db="EMBL/GenBank/DDBJ databases">
        <title>Genome sequence and assembly of Taibaiella sp.</title>
        <authorList>
            <person name="Chhetri G."/>
        </authorList>
    </citation>
    <scope>NUCLEOTIDE SEQUENCE [LARGE SCALE GENOMIC DNA]</scope>
    <source>
        <strain evidence="1 2">KVB11</strain>
    </source>
</reference>
<evidence type="ECO:0000313" key="2">
    <source>
        <dbReference type="Proteomes" id="UP000323632"/>
    </source>
</evidence>
<name>A0A5M6CHR1_9BACT</name>
<keyword evidence="2" id="KW-1185">Reference proteome</keyword>
<comment type="caution">
    <text evidence="1">The sequence shown here is derived from an EMBL/GenBank/DDBJ whole genome shotgun (WGS) entry which is preliminary data.</text>
</comment>
<dbReference type="AlphaFoldDB" id="A0A5M6CHR1"/>
<accession>A0A5M6CHR1</accession>
<gene>
    <name evidence="1" type="ORF">F0919_08170</name>
</gene>
<dbReference type="RefSeq" id="WP_150032267.1">
    <property type="nucleotide sequence ID" value="NZ_VWSH01000002.1"/>
</dbReference>
<organism evidence="1 2">
    <name type="scientific">Taibaiella lutea</name>
    <dbReference type="NCBI Taxonomy" id="2608001"/>
    <lineage>
        <taxon>Bacteria</taxon>
        <taxon>Pseudomonadati</taxon>
        <taxon>Bacteroidota</taxon>
        <taxon>Chitinophagia</taxon>
        <taxon>Chitinophagales</taxon>
        <taxon>Chitinophagaceae</taxon>
        <taxon>Taibaiella</taxon>
    </lineage>
</organism>
<sequence length="205" mass="23809">MGSNRFLRNNVYLLSFLLLAPGFCIAQKFTIEDIPLTWNNFTRKSKYTAGSHTAAICYSILKDYERKIVNDTSVYYIRLNLMLRRSCSYVREEFMQTALPGEKELLLNHEKGHLIIVLVQLKQMQNALSVFPFTILYKKEADSICMHFAEKIKSMGTDYDNNTHHGTAGMRQLIWETTAMLYFNELYADDTVIKFETIIPLSISY</sequence>
<dbReference type="Proteomes" id="UP000323632">
    <property type="component" value="Unassembled WGS sequence"/>
</dbReference>
<evidence type="ECO:0000313" key="1">
    <source>
        <dbReference type="EMBL" id="KAA5534587.1"/>
    </source>
</evidence>
<evidence type="ECO:0008006" key="3">
    <source>
        <dbReference type="Google" id="ProtNLM"/>
    </source>
</evidence>
<protein>
    <recommendedName>
        <fullName evidence="3">DUF922 domain-containing protein</fullName>
    </recommendedName>
</protein>
<proteinExistence type="predicted"/>